<protein>
    <submittedName>
        <fullName evidence="2">Appr-1-p processing domain protein</fullName>
    </submittedName>
</protein>
<dbReference type="SUPFAM" id="SSF52949">
    <property type="entry name" value="Macro domain-like"/>
    <property type="match status" value="1"/>
</dbReference>
<feature type="domain" description="Macro" evidence="1">
    <location>
        <begin position="77"/>
        <end position="269"/>
    </location>
</feature>
<dbReference type="CDD" id="cd02908">
    <property type="entry name" value="Macro_OAADPr_deacetylase"/>
    <property type="match status" value="1"/>
</dbReference>
<dbReference type="OrthoDB" id="6194521at2"/>
<dbReference type="PANTHER" id="PTHR11106">
    <property type="entry name" value="GANGLIOSIDE INDUCED DIFFERENTIATION ASSOCIATED PROTEIN 2-RELATED"/>
    <property type="match status" value="1"/>
</dbReference>
<keyword evidence="3" id="KW-1185">Reference proteome</keyword>
<reference evidence="2 3" key="1">
    <citation type="journal article" date="2011" name="Stand. Genomic Sci.">
        <title>Complete genome sequence of Treponema succinifaciens type strain (6091).</title>
        <authorList>
            <person name="Han C."/>
            <person name="Gronow S."/>
            <person name="Teshima H."/>
            <person name="Lapidus A."/>
            <person name="Nolan M."/>
            <person name="Lucas S."/>
            <person name="Hammon N."/>
            <person name="Deshpande S."/>
            <person name="Cheng J.F."/>
            <person name="Zeytun A."/>
            <person name="Tapia R."/>
            <person name="Goodwin L."/>
            <person name="Pitluck S."/>
            <person name="Liolios K."/>
            <person name="Pagani I."/>
            <person name="Ivanova N."/>
            <person name="Mavromatis K."/>
            <person name="Mikhailova N."/>
            <person name="Huntemann M."/>
            <person name="Pati A."/>
            <person name="Chen A."/>
            <person name="Palaniappan K."/>
            <person name="Land M."/>
            <person name="Hauser L."/>
            <person name="Brambilla E.M."/>
            <person name="Rohde M."/>
            <person name="Goker M."/>
            <person name="Woyke T."/>
            <person name="Bristow J."/>
            <person name="Eisen J.A."/>
            <person name="Markowitz V."/>
            <person name="Hugenholtz P."/>
            <person name="Kyrpides N.C."/>
            <person name="Klenk H.P."/>
            <person name="Detter J.C."/>
        </authorList>
    </citation>
    <scope>NUCLEOTIDE SEQUENCE [LARGE SCALE GENOMIC DNA]</scope>
    <source>
        <strain evidence="3">ATCC 33096 / DSM 2489 / 6091</strain>
    </source>
</reference>
<evidence type="ECO:0000313" key="3">
    <source>
        <dbReference type="Proteomes" id="UP000006852"/>
    </source>
</evidence>
<dbReference type="InterPro" id="IPR043472">
    <property type="entry name" value="Macro_dom-like"/>
</dbReference>
<dbReference type="PANTHER" id="PTHR11106:SF27">
    <property type="entry name" value="MACRO DOMAIN-CONTAINING PROTEIN"/>
    <property type="match status" value="1"/>
</dbReference>
<dbReference type="EMBL" id="CP002631">
    <property type="protein sequence ID" value="AEB13294.1"/>
    <property type="molecule type" value="Genomic_DNA"/>
</dbReference>
<sequence length="272" mass="30441">MTQPERREWLIKALLNEPDSPLEYRKTELPPQNDEETQKDLLRSLMNVRPPRPVSDEFLKIQDEYLTERNKERGITDVATLKNVPADKRIFLWQGDITTLNADAIVNAANSALLGCFAPLHACIDNCIHTFAGVQLRLECNEIMQKQGAPEKTGSAKITPAFNLPSKYVLHTVGPIIRASVTERDKIQLASCYTSCLNLAAQKGLESVAFCCISTGVFRFPQKLAAQIAVKTVKGWLDENKNASVKKVIFNVFASKDLEIYREILGKKPELA</sequence>
<name>F2NV59_TRES6</name>
<dbReference type="eggNOG" id="COG2110">
    <property type="taxonomic scope" value="Bacteria"/>
</dbReference>
<proteinExistence type="predicted"/>
<dbReference type="InterPro" id="IPR002589">
    <property type="entry name" value="Macro_dom"/>
</dbReference>
<reference evidence="3" key="2">
    <citation type="submission" date="2011-04" db="EMBL/GenBank/DDBJ databases">
        <title>The complete genome of chromosome of Treponema succinifaciens DSM 2489.</title>
        <authorList>
            <person name="Lucas S."/>
            <person name="Copeland A."/>
            <person name="Lapidus A."/>
            <person name="Bruce D."/>
            <person name="Goodwin L."/>
            <person name="Pitluck S."/>
            <person name="Peters L."/>
            <person name="Kyrpides N."/>
            <person name="Mavromatis K."/>
            <person name="Ivanova N."/>
            <person name="Ovchinnikova G."/>
            <person name="Teshima H."/>
            <person name="Detter J.C."/>
            <person name="Tapia R."/>
            <person name="Han C."/>
            <person name="Land M."/>
            <person name="Hauser L."/>
            <person name="Markowitz V."/>
            <person name="Cheng J.-F."/>
            <person name="Hugenholtz P."/>
            <person name="Woyke T."/>
            <person name="Wu D."/>
            <person name="Gronow S."/>
            <person name="Wellnitz S."/>
            <person name="Brambilla E."/>
            <person name="Klenk H.-P."/>
            <person name="Eisen J.A."/>
        </authorList>
    </citation>
    <scope>NUCLEOTIDE SEQUENCE [LARGE SCALE GENOMIC DNA]</scope>
    <source>
        <strain evidence="3">ATCC 33096 / DSM 2489 / 6091</strain>
    </source>
</reference>
<dbReference type="HOGENOM" id="CLU_046550_2_1_12"/>
<gene>
    <name evidence="2" type="ordered locus">Tresu_0337</name>
</gene>
<dbReference type="RefSeq" id="WP_013700603.1">
    <property type="nucleotide sequence ID" value="NC_015385.1"/>
</dbReference>
<dbReference type="NCBIfam" id="NF003163">
    <property type="entry name" value="PRK04143.1"/>
    <property type="match status" value="1"/>
</dbReference>
<dbReference type="Proteomes" id="UP000006852">
    <property type="component" value="Chromosome"/>
</dbReference>
<dbReference type="Pfam" id="PF01661">
    <property type="entry name" value="Macro"/>
    <property type="match status" value="1"/>
</dbReference>
<dbReference type="Gene3D" id="3.40.220.10">
    <property type="entry name" value="Leucine Aminopeptidase, subunit E, domain 1"/>
    <property type="match status" value="1"/>
</dbReference>
<evidence type="ECO:0000313" key="2">
    <source>
        <dbReference type="EMBL" id="AEB13294.1"/>
    </source>
</evidence>
<dbReference type="KEGG" id="tsu:Tresu_0337"/>
<organism evidence="2 3">
    <name type="scientific">Treponema succinifaciens (strain ATCC 33096 / DSM 2489 / 6091)</name>
    <dbReference type="NCBI Taxonomy" id="869209"/>
    <lineage>
        <taxon>Bacteria</taxon>
        <taxon>Pseudomonadati</taxon>
        <taxon>Spirochaetota</taxon>
        <taxon>Spirochaetia</taxon>
        <taxon>Spirochaetales</taxon>
        <taxon>Treponemataceae</taxon>
        <taxon>Treponema</taxon>
    </lineage>
</organism>
<dbReference type="SMART" id="SM00506">
    <property type="entry name" value="A1pp"/>
    <property type="match status" value="1"/>
</dbReference>
<evidence type="ECO:0000259" key="1">
    <source>
        <dbReference type="PROSITE" id="PS51154"/>
    </source>
</evidence>
<accession>F2NV59</accession>
<dbReference type="AlphaFoldDB" id="F2NV59"/>
<dbReference type="PROSITE" id="PS51154">
    <property type="entry name" value="MACRO"/>
    <property type="match status" value="1"/>
</dbReference>
<dbReference type="GeneID" id="302997554"/>